<reference evidence="1" key="1">
    <citation type="submission" date="2022-10" db="EMBL/GenBank/DDBJ databases">
        <title>Tapping the CABI collections for fungal endophytes: first genome assemblies for Collariella, Neodidymelliopsis, Ascochyta clinopodiicola, Didymella pomorum, Didymosphaeria variabile, Neocosmospora piperis and Neocucurbitaria cava.</title>
        <authorList>
            <person name="Hill R."/>
        </authorList>
    </citation>
    <scope>NUCLEOTIDE SEQUENCE</scope>
    <source>
        <strain evidence="1">IMI 366586</strain>
    </source>
</reference>
<evidence type="ECO:0000313" key="1">
    <source>
        <dbReference type="EMBL" id="KAJ4309804.1"/>
    </source>
</evidence>
<organism evidence="1 2">
    <name type="scientific">Fusarium piperis</name>
    <dbReference type="NCBI Taxonomy" id="1435070"/>
    <lineage>
        <taxon>Eukaryota</taxon>
        <taxon>Fungi</taxon>
        <taxon>Dikarya</taxon>
        <taxon>Ascomycota</taxon>
        <taxon>Pezizomycotina</taxon>
        <taxon>Sordariomycetes</taxon>
        <taxon>Hypocreomycetidae</taxon>
        <taxon>Hypocreales</taxon>
        <taxon>Nectriaceae</taxon>
        <taxon>Fusarium</taxon>
        <taxon>Fusarium solani species complex</taxon>
    </lineage>
</organism>
<dbReference type="Proteomes" id="UP001140502">
    <property type="component" value="Unassembled WGS sequence"/>
</dbReference>
<evidence type="ECO:0000313" key="2">
    <source>
        <dbReference type="Proteomes" id="UP001140502"/>
    </source>
</evidence>
<dbReference type="OrthoDB" id="5093989at2759"/>
<gene>
    <name evidence="1" type="ORF">N0V84_011313</name>
</gene>
<sequence length="235" mass="25454">MEIDDDPPALPSTATLSFRVTRQNRGNMVAPKEPSRSKRLDIWRALNRSDHWVAPVCGPFEVILPEWLDFDTLVWGPQGADFAYMHKELIDEDLMITWGIKDGVPSKLIMGFRDGNEDSHIPLCKMDRLGFLFSRVTNWAAEAYGGSPRSLLAFLSAARVLGNESILDAAVRVYDTAAGALVGLEAEVLHTAVLGVGVRVKDIAAGALIVVEAGALHAEVLDVAIKDATDDSGSS</sequence>
<protein>
    <submittedName>
        <fullName evidence="1">Uncharacterized protein</fullName>
    </submittedName>
</protein>
<name>A0A9W8TAR7_9HYPO</name>
<proteinExistence type="predicted"/>
<keyword evidence="2" id="KW-1185">Reference proteome</keyword>
<comment type="caution">
    <text evidence="1">The sequence shown here is derived from an EMBL/GenBank/DDBJ whole genome shotgun (WGS) entry which is preliminary data.</text>
</comment>
<accession>A0A9W8TAR7</accession>
<dbReference type="EMBL" id="JAPEUR010000412">
    <property type="protein sequence ID" value="KAJ4309804.1"/>
    <property type="molecule type" value="Genomic_DNA"/>
</dbReference>
<dbReference type="AlphaFoldDB" id="A0A9W8TAR7"/>